<evidence type="ECO:0000313" key="10">
    <source>
        <dbReference type="Proteomes" id="UP000219329"/>
    </source>
</evidence>
<keyword evidence="7" id="KW-0813">Transport</keyword>
<comment type="subcellular location">
    <subcellularLocation>
        <location evidence="1 7">Cell inner membrane</location>
        <topology evidence="1 7">Multi-pass membrane protein</topology>
    </subcellularLocation>
</comment>
<organism evidence="9 10">
    <name type="scientific">OM182 bacterium MED-G28</name>
    <dbReference type="NCBI Taxonomy" id="1986256"/>
    <lineage>
        <taxon>Bacteria</taxon>
        <taxon>Pseudomonadati</taxon>
        <taxon>Pseudomonadota</taxon>
        <taxon>Gammaproteobacteria</taxon>
        <taxon>OMG group</taxon>
        <taxon>OM182 clade</taxon>
    </lineage>
</organism>
<dbReference type="Proteomes" id="UP000219329">
    <property type="component" value="Unassembled WGS sequence"/>
</dbReference>
<feature type="transmembrane region" description="Helical" evidence="7">
    <location>
        <begin position="391"/>
        <end position="413"/>
    </location>
</feature>
<name>A0A2A5WDM5_9GAMM</name>
<evidence type="ECO:0000259" key="8">
    <source>
        <dbReference type="Pfam" id="PF06808"/>
    </source>
</evidence>
<evidence type="ECO:0000256" key="7">
    <source>
        <dbReference type="RuleBase" id="RU369079"/>
    </source>
</evidence>
<dbReference type="EMBL" id="NTJZ01000003">
    <property type="protein sequence ID" value="PDH34512.1"/>
    <property type="molecule type" value="Genomic_DNA"/>
</dbReference>
<dbReference type="InterPro" id="IPR010656">
    <property type="entry name" value="DctM"/>
</dbReference>
<keyword evidence="3 7" id="KW-0997">Cell inner membrane</keyword>
<feature type="transmembrane region" description="Helical" evidence="7">
    <location>
        <begin position="98"/>
        <end position="131"/>
    </location>
</feature>
<dbReference type="PANTHER" id="PTHR33362">
    <property type="entry name" value="SIALIC ACID TRAP TRANSPORTER PERMEASE PROTEIN SIAT-RELATED"/>
    <property type="match status" value="1"/>
</dbReference>
<evidence type="ECO:0000256" key="3">
    <source>
        <dbReference type="ARBA" id="ARBA00022519"/>
    </source>
</evidence>
<comment type="similarity">
    <text evidence="7">Belongs to the TRAP transporter large permease family.</text>
</comment>
<comment type="subunit">
    <text evidence="7">The complex comprises the extracytoplasmic solute receptor protein and the two transmembrane proteins.</text>
</comment>
<comment type="function">
    <text evidence="7">Part of the tripartite ATP-independent periplasmic (TRAP) transport system.</text>
</comment>
<dbReference type="Pfam" id="PF06808">
    <property type="entry name" value="DctM"/>
    <property type="match status" value="1"/>
</dbReference>
<evidence type="ECO:0000256" key="1">
    <source>
        <dbReference type="ARBA" id="ARBA00004429"/>
    </source>
</evidence>
<proteinExistence type="inferred from homology"/>
<gene>
    <name evidence="9" type="ORF">CNF02_03905</name>
</gene>
<reference evidence="9 10" key="1">
    <citation type="submission" date="2017-08" db="EMBL/GenBank/DDBJ databases">
        <title>Fine stratification of microbial communities through a metagenomic profile of the photic zone.</title>
        <authorList>
            <person name="Haro-Moreno J.M."/>
            <person name="Lopez-Perez M."/>
            <person name="De La Torre J."/>
            <person name="Picazo A."/>
            <person name="Camacho A."/>
            <person name="Rodriguez-Valera F."/>
        </authorList>
    </citation>
    <scope>NUCLEOTIDE SEQUENCE [LARGE SCALE GENOMIC DNA]</scope>
    <source>
        <strain evidence="9">MED-G28</strain>
    </source>
</reference>
<feature type="transmembrane region" description="Helical" evidence="7">
    <location>
        <begin position="336"/>
        <end position="361"/>
    </location>
</feature>
<feature type="transmembrane region" description="Helical" evidence="7">
    <location>
        <begin position="30"/>
        <end position="52"/>
    </location>
</feature>
<accession>A0A2A5WDM5</accession>
<evidence type="ECO:0000256" key="4">
    <source>
        <dbReference type="ARBA" id="ARBA00022692"/>
    </source>
</evidence>
<feature type="transmembrane region" description="Helical" evidence="7">
    <location>
        <begin position="433"/>
        <end position="454"/>
    </location>
</feature>
<evidence type="ECO:0000313" key="9">
    <source>
        <dbReference type="EMBL" id="PDH34512.1"/>
    </source>
</evidence>
<feature type="transmembrane region" description="Helical" evidence="7">
    <location>
        <begin position="59"/>
        <end position="78"/>
    </location>
</feature>
<dbReference type="AlphaFoldDB" id="A0A2A5WDM5"/>
<sequence>MLELLPLLLFAIICAFLMVGYPVALTLSGVSLLFAAIGAFAGVFDSAFIALIPNRIFGILVNPNLFAVPLFVFMGSMLEKSRIAEDLLKNMELVFGRLPGGLGIAVILVGMLLAASTGIVGATVVTMGILSLPTMLNAGYRPSLACGTLCATGTLGQIIPPSICLVLLGEVISNAYQQSQLNAGVFAPDFVSIGDLFAGAIIPGFLLVFSYGLYVFVVAIVRPDDAPSVKEVAADISAFELLKALFKGLLPPVLLMVAVLGSILLGIATPTEAASVGALGAMLLALSRGKLRLNIVHEVALETTRITSMVYLILVGATIFSSVFRGFGGEELIESLLFGLPGGVVTATVIVMLLIFLLGFILDFIEITFMVVPLVGPVLLTMGLDPIWLGVMIAINLQTSFLTPPFGFSLFYLRSVAPESVATSDIYKGVLPFVAIQLLLLLVLAFQPGLVTWLPSILN</sequence>
<feature type="transmembrane region" description="Helical" evidence="7">
    <location>
        <begin position="367"/>
        <end position="384"/>
    </location>
</feature>
<dbReference type="PANTHER" id="PTHR33362:SF7">
    <property type="entry name" value="SLL1103 PROTEIN"/>
    <property type="match status" value="1"/>
</dbReference>
<feature type="transmembrane region" description="Helical" evidence="7">
    <location>
        <begin position="253"/>
        <end position="286"/>
    </location>
</feature>
<evidence type="ECO:0000256" key="5">
    <source>
        <dbReference type="ARBA" id="ARBA00022989"/>
    </source>
</evidence>
<keyword evidence="4 7" id="KW-0812">Transmembrane</keyword>
<keyword evidence="6 7" id="KW-0472">Membrane</keyword>
<feature type="transmembrane region" description="Helical" evidence="7">
    <location>
        <begin position="7"/>
        <end position="24"/>
    </location>
</feature>
<protein>
    <recommendedName>
        <fullName evidence="7">TRAP transporter large permease protein</fullName>
    </recommendedName>
</protein>
<keyword evidence="2" id="KW-1003">Cell membrane</keyword>
<evidence type="ECO:0000256" key="2">
    <source>
        <dbReference type="ARBA" id="ARBA00022475"/>
    </source>
</evidence>
<keyword evidence="5 7" id="KW-1133">Transmembrane helix</keyword>
<dbReference type="GO" id="GO:0005886">
    <property type="term" value="C:plasma membrane"/>
    <property type="evidence" value="ECO:0007669"/>
    <property type="project" value="UniProtKB-SubCell"/>
</dbReference>
<feature type="transmembrane region" description="Helical" evidence="7">
    <location>
        <begin position="196"/>
        <end position="221"/>
    </location>
</feature>
<dbReference type="GO" id="GO:0022857">
    <property type="term" value="F:transmembrane transporter activity"/>
    <property type="evidence" value="ECO:0007669"/>
    <property type="project" value="UniProtKB-UniRule"/>
</dbReference>
<dbReference type="InterPro" id="IPR004681">
    <property type="entry name" value="TRAP_DctM"/>
</dbReference>
<comment type="caution">
    <text evidence="9">The sequence shown here is derived from an EMBL/GenBank/DDBJ whole genome shotgun (WGS) entry which is preliminary data.</text>
</comment>
<evidence type="ECO:0000256" key="6">
    <source>
        <dbReference type="ARBA" id="ARBA00023136"/>
    </source>
</evidence>
<feature type="domain" description="TRAP C4-dicarboxylate transport system permease DctM subunit" evidence="8">
    <location>
        <begin position="10"/>
        <end position="449"/>
    </location>
</feature>
<feature type="transmembrane region" description="Helical" evidence="7">
    <location>
        <begin position="306"/>
        <end position="324"/>
    </location>
</feature>
<dbReference type="NCBIfam" id="TIGR00786">
    <property type="entry name" value="dctM"/>
    <property type="match status" value="1"/>
</dbReference>